<proteinExistence type="predicted"/>
<dbReference type="WBParaSite" id="GPUH_0002704701-mRNA-1">
    <property type="protein sequence ID" value="GPUH_0002704701-mRNA-1"/>
    <property type="gene ID" value="GPUH_0002704701"/>
</dbReference>
<keyword evidence="3" id="KW-1185">Reference proteome</keyword>
<dbReference type="EMBL" id="UYRT01117187">
    <property type="protein sequence ID" value="VDN49818.1"/>
    <property type="molecule type" value="Genomic_DNA"/>
</dbReference>
<name>A0A183F1C6_9BILA</name>
<sequence length="86" mass="10087">MPKLETWTSYIHRVGRTGRVGNTGCATTFFSPTADRGMALILYRVTISTTIFQMFTFRKPLFILFLVIMISVIVTYYYCYNCNYHY</sequence>
<accession>A0A183F1C6</accession>
<keyword evidence="1" id="KW-0812">Transmembrane</keyword>
<evidence type="ECO:0000313" key="3">
    <source>
        <dbReference type="Proteomes" id="UP000271098"/>
    </source>
</evidence>
<evidence type="ECO:0000313" key="4">
    <source>
        <dbReference type="WBParaSite" id="GPUH_0002704701-mRNA-1"/>
    </source>
</evidence>
<protein>
    <submittedName>
        <fullName evidence="4">Helicase C-terminal domain-containing protein</fullName>
    </submittedName>
</protein>
<dbReference type="Proteomes" id="UP000271098">
    <property type="component" value="Unassembled WGS sequence"/>
</dbReference>
<dbReference type="Gene3D" id="3.40.50.300">
    <property type="entry name" value="P-loop containing nucleotide triphosphate hydrolases"/>
    <property type="match status" value="1"/>
</dbReference>
<dbReference type="InterPro" id="IPR027417">
    <property type="entry name" value="P-loop_NTPase"/>
</dbReference>
<feature type="transmembrane region" description="Helical" evidence="1">
    <location>
        <begin position="61"/>
        <end position="78"/>
    </location>
</feature>
<organism evidence="4">
    <name type="scientific">Gongylonema pulchrum</name>
    <dbReference type="NCBI Taxonomy" id="637853"/>
    <lineage>
        <taxon>Eukaryota</taxon>
        <taxon>Metazoa</taxon>
        <taxon>Ecdysozoa</taxon>
        <taxon>Nematoda</taxon>
        <taxon>Chromadorea</taxon>
        <taxon>Rhabditida</taxon>
        <taxon>Spirurina</taxon>
        <taxon>Spiruromorpha</taxon>
        <taxon>Spiruroidea</taxon>
        <taxon>Gongylonematidae</taxon>
        <taxon>Gongylonema</taxon>
    </lineage>
</organism>
<reference evidence="2 3" key="2">
    <citation type="submission" date="2018-11" db="EMBL/GenBank/DDBJ databases">
        <authorList>
            <consortium name="Pathogen Informatics"/>
        </authorList>
    </citation>
    <scope>NUCLEOTIDE SEQUENCE [LARGE SCALE GENOMIC DNA]</scope>
</reference>
<dbReference type="SUPFAM" id="SSF52540">
    <property type="entry name" value="P-loop containing nucleoside triphosphate hydrolases"/>
    <property type="match status" value="1"/>
</dbReference>
<evidence type="ECO:0000256" key="1">
    <source>
        <dbReference type="SAM" id="Phobius"/>
    </source>
</evidence>
<evidence type="ECO:0000313" key="2">
    <source>
        <dbReference type="EMBL" id="VDN49818.1"/>
    </source>
</evidence>
<reference evidence="4" key="1">
    <citation type="submission" date="2016-06" db="UniProtKB">
        <authorList>
            <consortium name="WormBaseParasite"/>
        </authorList>
    </citation>
    <scope>IDENTIFICATION</scope>
</reference>
<keyword evidence="1" id="KW-1133">Transmembrane helix</keyword>
<dbReference type="AlphaFoldDB" id="A0A183F1C6"/>
<gene>
    <name evidence="2" type="ORF">GPUH_LOCUS27016</name>
</gene>
<keyword evidence="1" id="KW-0472">Membrane</keyword>